<organism evidence="2 3">
    <name type="scientific">Micromonospora olivasterospora</name>
    <dbReference type="NCBI Taxonomy" id="1880"/>
    <lineage>
        <taxon>Bacteria</taxon>
        <taxon>Bacillati</taxon>
        <taxon>Actinomycetota</taxon>
        <taxon>Actinomycetes</taxon>
        <taxon>Micromonosporales</taxon>
        <taxon>Micromonosporaceae</taxon>
        <taxon>Micromonospora</taxon>
    </lineage>
</organism>
<dbReference type="Gene3D" id="3.90.190.20">
    <property type="entry name" value="Mur ligase, C-terminal domain"/>
    <property type="match status" value="1"/>
</dbReference>
<gene>
    <name evidence="2" type="ORF">JD77_01042</name>
</gene>
<dbReference type="EMBL" id="VLKE01000001">
    <property type="protein sequence ID" value="TWH66098.1"/>
    <property type="molecule type" value="Genomic_DNA"/>
</dbReference>
<evidence type="ECO:0000313" key="2">
    <source>
        <dbReference type="EMBL" id="TWH66098.1"/>
    </source>
</evidence>
<dbReference type="Proteomes" id="UP000319825">
    <property type="component" value="Unassembled WGS sequence"/>
</dbReference>
<dbReference type="GO" id="GO:0016881">
    <property type="term" value="F:acid-amino acid ligase activity"/>
    <property type="evidence" value="ECO:0007669"/>
    <property type="project" value="InterPro"/>
</dbReference>
<dbReference type="SUPFAM" id="SSF53244">
    <property type="entry name" value="MurD-like peptide ligases, peptide-binding domain"/>
    <property type="match status" value="1"/>
</dbReference>
<comment type="caution">
    <text evidence="2">The sequence shown here is derived from an EMBL/GenBank/DDBJ whole genome shotgun (WGS) entry which is preliminary data.</text>
</comment>
<dbReference type="InterPro" id="IPR004101">
    <property type="entry name" value="Mur_ligase_C"/>
</dbReference>
<keyword evidence="3" id="KW-1185">Reference proteome</keyword>
<accession>A0A562I5R7</accession>
<name>A0A562I5R7_MICOL</name>
<dbReference type="InterPro" id="IPR036615">
    <property type="entry name" value="Mur_ligase_C_dom_sf"/>
</dbReference>
<reference evidence="2 3" key="1">
    <citation type="submission" date="2019-07" db="EMBL/GenBank/DDBJ databases">
        <title>R&amp;d 2014.</title>
        <authorList>
            <person name="Klenk H.-P."/>
        </authorList>
    </citation>
    <scope>NUCLEOTIDE SEQUENCE [LARGE SCALE GENOMIC DNA]</scope>
    <source>
        <strain evidence="2 3">DSM 43868</strain>
    </source>
</reference>
<evidence type="ECO:0000259" key="1">
    <source>
        <dbReference type="Pfam" id="PF02875"/>
    </source>
</evidence>
<feature type="domain" description="Mur ligase C-terminal" evidence="1">
    <location>
        <begin position="5"/>
        <end position="109"/>
    </location>
</feature>
<dbReference type="AlphaFoldDB" id="A0A562I5R7"/>
<sequence length="137" mass="14310">MRTAPTILLDGAHNPHGMTATVTALQEEFAFSKLVGVLAVLGDKDAAGLLELLEPVLDSLVVTRNSSPRAMPAEELAALAREVFGPDRVEVAEEMPDAIESAVAQAETDVPGELAGVGVLITGSVVTVADARRLLKR</sequence>
<protein>
    <submittedName>
        <fullName evidence="2">Dihydrofolate synthase/folylpolyglutamate synthase</fullName>
    </submittedName>
</protein>
<proteinExistence type="predicted"/>
<evidence type="ECO:0000313" key="3">
    <source>
        <dbReference type="Proteomes" id="UP000319825"/>
    </source>
</evidence>
<dbReference type="Pfam" id="PF02875">
    <property type="entry name" value="Mur_ligase_C"/>
    <property type="match status" value="1"/>
</dbReference>